<dbReference type="EMBL" id="FCQH01000036">
    <property type="protein sequence ID" value="CVL09261.1"/>
    <property type="molecule type" value="Genomic_DNA"/>
</dbReference>
<protein>
    <submittedName>
        <fullName evidence="1">Uncharacterized protein</fullName>
    </submittedName>
</protein>
<evidence type="ECO:0000313" key="1">
    <source>
        <dbReference type="EMBL" id="CVL09261.1"/>
    </source>
</evidence>
<evidence type="ECO:0000313" key="2">
    <source>
        <dbReference type="Proteomes" id="UP000184255"/>
    </source>
</evidence>
<dbReference type="AlphaFoldDB" id="A0A1L7UP00"/>
<dbReference type="Proteomes" id="UP000184255">
    <property type="component" value="Unassembled WGS sequence"/>
</dbReference>
<name>A0A1L7UP00_FUSMA</name>
<dbReference type="GeneID" id="65093526"/>
<proteinExistence type="predicted"/>
<dbReference type="RefSeq" id="XP_041691542.1">
    <property type="nucleotide sequence ID" value="XM_041826197.1"/>
</dbReference>
<accession>A0A1L7UP00</accession>
<dbReference type="VEuPathDB" id="FungiDB:FMAN_14278"/>
<reference evidence="2" key="1">
    <citation type="journal article" date="2016" name="Genome Biol. Evol.">
        <title>Comparative 'omics' of the Fusarium fujikuroi species complex highlights differences in genetic potential and metabolite synthesis.</title>
        <authorList>
            <person name="Niehaus E.-M."/>
            <person name="Muensterkoetter M."/>
            <person name="Proctor R.H."/>
            <person name="Brown D.W."/>
            <person name="Sharon A."/>
            <person name="Idan Y."/>
            <person name="Oren-Young L."/>
            <person name="Sieber C.M."/>
            <person name="Novak O."/>
            <person name="Pencik A."/>
            <person name="Tarkowska D."/>
            <person name="Hromadova K."/>
            <person name="Freeman S."/>
            <person name="Maymon M."/>
            <person name="Elazar M."/>
            <person name="Youssef S.A."/>
            <person name="El-Shabrawy E.S.M."/>
            <person name="Shalaby A.B.A."/>
            <person name="Houterman P."/>
            <person name="Brock N.L."/>
            <person name="Burkhardt I."/>
            <person name="Tsavkelova E.A."/>
            <person name="Dickschat J.S."/>
            <person name="Galuszka P."/>
            <person name="Gueldener U."/>
            <person name="Tudzynski B."/>
        </authorList>
    </citation>
    <scope>NUCLEOTIDE SEQUENCE [LARGE SCALE GENOMIC DNA]</scope>
    <source>
        <strain evidence="2">MRC7560</strain>
    </source>
</reference>
<sequence length="403" mass="42926">MSKEQLQEAMTLLSRLTVEQIQSVMKVNQETLSLAMMLSKPSPPLSVKHVQAVNDGWQQEQRVHFHQLVARTFLRQAANREVDMALQFGGGPAVFEPVEAYRDGTKAWKGVLHMHKLNNRELGAMERELLDKSSKYHEAVLKASQKIGIPKTTADINADSLMRTTFVRNAVNAAGINMAATALFDIKTLFDGEFQNYFLKLGISGAYGSTVSACSSQIDHPIFGHGAVVGVVVGSLFNMASLASTGDWSRFGKNTGLSMVSSAGGWGGTQLGAMAGTAVGGPIGGLLGGLVGGLGGGFAGRWGGGRWSVLGELTDAEVEKSYETIMENYAKIGVYPDSSLSKRDVVAGMLDQSTSSKSVLVRITGATAADLTNLKNSLSDWQQGSPEGFEVFLQGLRDAATGE</sequence>
<gene>
    <name evidence="1" type="ORF">FMAN_14278</name>
</gene>
<keyword evidence="2" id="KW-1185">Reference proteome</keyword>
<organism evidence="1 2">
    <name type="scientific">Fusarium mangiferae</name>
    <name type="common">Mango malformation disease fungus</name>
    <dbReference type="NCBI Taxonomy" id="192010"/>
    <lineage>
        <taxon>Eukaryota</taxon>
        <taxon>Fungi</taxon>
        <taxon>Dikarya</taxon>
        <taxon>Ascomycota</taxon>
        <taxon>Pezizomycotina</taxon>
        <taxon>Sordariomycetes</taxon>
        <taxon>Hypocreomycetidae</taxon>
        <taxon>Hypocreales</taxon>
        <taxon>Nectriaceae</taxon>
        <taxon>Fusarium</taxon>
        <taxon>Fusarium fujikuroi species complex</taxon>
    </lineage>
</organism>
<comment type="caution">
    <text evidence="1">The sequence shown here is derived from an EMBL/GenBank/DDBJ whole genome shotgun (WGS) entry which is preliminary data.</text>
</comment>